<evidence type="ECO:0000313" key="8">
    <source>
        <dbReference type="Proteomes" id="UP000005244"/>
    </source>
</evidence>
<dbReference type="SMART" id="SM00670">
    <property type="entry name" value="PINc"/>
    <property type="match status" value="1"/>
</dbReference>
<dbReference type="Gene3D" id="3.40.50.1010">
    <property type="entry name" value="5'-nuclease"/>
    <property type="match status" value="1"/>
</dbReference>
<evidence type="ECO:0000313" key="7">
    <source>
        <dbReference type="EMBL" id="EJU21432.1"/>
    </source>
</evidence>
<feature type="domain" description="TRAM" evidence="6">
    <location>
        <begin position="294"/>
        <end position="355"/>
    </location>
</feature>
<name>J5WER8_9FIRM</name>
<keyword evidence="8" id="KW-1185">Reference proteome</keyword>
<keyword evidence="5" id="KW-0812">Transmembrane</keyword>
<dbReference type="GO" id="GO:0004518">
    <property type="term" value="F:nuclease activity"/>
    <property type="evidence" value="ECO:0007669"/>
    <property type="project" value="UniProtKB-KW"/>
</dbReference>
<reference evidence="7 8" key="1">
    <citation type="submission" date="2012-07" db="EMBL/GenBank/DDBJ databases">
        <authorList>
            <person name="Durkin A.S."/>
            <person name="McCorrison J."/>
            <person name="Torralba M."/>
            <person name="Gillis M."/>
            <person name="Methe B."/>
            <person name="Sutton G."/>
            <person name="Nelson K.E."/>
        </authorList>
    </citation>
    <scope>NUCLEOTIDE SEQUENCE [LARGE SCALE GENOMIC DNA]</scope>
    <source>
        <strain evidence="7 8">OBRC8</strain>
    </source>
</reference>
<gene>
    <name evidence="7" type="ORF">HMPREF1143_0336</name>
</gene>
<organism evidence="7 8">
    <name type="scientific">Peptoanaerobacter stomatis</name>
    <dbReference type="NCBI Taxonomy" id="796937"/>
    <lineage>
        <taxon>Bacteria</taxon>
        <taxon>Bacillati</taxon>
        <taxon>Bacillota</taxon>
        <taxon>Clostridia</taxon>
        <taxon>Peptostreptococcales</taxon>
        <taxon>Filifactoraceae</taxon>
        <taxon>Peptoanaerobacter</taxon>
    </lineage>
</organism>
<feature type="transmembrane region" description="Helical" evidence="5">
    <location>
        <begin position="7"/>
        <end position="29"/>
    </location>
</feature>
<dbReference type="InterPro" id="IPR002716">
    <property type="entry name" value="PIN_dom"/>
</dbReference>
<feature type="transmembrane region" description="Helical" evidence="5">
    <location>
        <begin position="87"/>
        <end position="105"/>
    </location>
</feature>
<evidence type="ECO:0000259" key="6">
    <source>
        <dbReference type="PROSITE" id="PS50926"/>
    </source>
</evidence>
<comment type="cofactor">
    <cofactor evidence="1">
        <name>Mg(2+)</name>
        <dbReference type="ChEBI" id="CHEBI:18420"/>
    </cofactor>
</comment>
<keyword evidence="4" id="KW-0460">Magnesium</keyword>
<sequence length="359" mass="40099">MVKKAIRWFIGVGGGSVGLLIYFLMYNILETLKPDYMSKSIFDVAMLTTLFVLFGIIFYFIAPFLIKKSQQIANYIQNEVSKIPLPEMVTIILGFIVSIVIAYFVTSPIKAIPFVGIPLTIAIYIFLGYIGSNIGRIKKDEIAKYIHSRRIISREKTNKKTVNAMPKILDTSVIIDGRIADIIDTGFIEGKVIIPTFVLEELRHIADSADDLKRVKGRRGLDIINEIQNKSNVTVEVNETKFDVEYEVDIKLLKLAEKLGGSVVTNDYNLNKVAQIQNVKVLNINELSNAVKPQLISGEQINVQIVKEGKENSQGVAYLDDGTMIVVENGKKFIGSYIEVEVTSVLQTPAGRMIFAKTK</sequence>
<dbReference type="SUPFAM" id="SSF88723">
    <property type="entry name" value="PIN domain-like"/>
    <property type="match status" value="1"/>
</dbReference>
<keyword evidence="5" id="KW-0472">Membrane</keyword>
<dbReference type="CDD" id="cd09877">
    <property type="entry name" value="PIN_YacL-like"/>
    <property type="match status" value="1"/>
</dbReference>
<evidence type="ECO:0000256" key="5">
    <source>
        <dbReference type="SAM" id="Phobius"/>
    </source>
</evidence>
<comment type="caution">
    <text evidence="7">The sequence shown here is derived from an EMBL/GenBank/DDBJ whole genome shotgun (WGS) entry which is preliminary data.</text>
</comment>
<evidence type="ECO:0000256" key="1">
    <source>
        <dbReference type="ARBA" id="ARBA00001946"/>
    </source>
</evidence>
<keyword evidence="5" id="KW-1133">Transmembrane helix</keyword>
<dbReference type="Proteomes" id="UP000005244">
    <property type="component" value="Unassembled WGS sequence"/>
</dbReference>
<dbReference type="GO" id="GO:0016787">
    <property type="term" value="F:hydrolase activity"/>
    <property type="evidence" value="ECO:0007669"/>
    <property type="project" value="UniProtKB-KW"/>
</dbReference>
<dbReference type="PATRIC" id="fig|796941.3.peg.1624"/>
<dbReference type="PANTHER" id="PTHR11603">
    <property type="entry name" value="AAA FAMILY ATPASE"/>
    <property type="match status" value="1"/>
</dbReference>
<feature type="transmembrane region" description="Helical" evidence="5">
    <location>
        <begin position="111"/>
        <end position="130"/>
    </location>
</feature>
<dbReference type="EMBL" id="ALNK01000027">
    <property type="protein sequence ID" value="EJU21432.1"/>
    <property type="molecule type" value="Genomic_DNA"/>
</dbReference>
<keyword evidence="2" id="KW-0540">Nuclease</keyword>
<keyword evidence="3" id="KW-0378">Hydrolase</keyword>
<dbReference type="PANTHER" id="PTHR11603:SF147">
    <property type="entry name" value="MEMBRANE PROTEIN"/>
    <property type="match status" value="1"/>
</dbReference>
<dbReference type="AlphaFoldDB" id="J5WER8"/>
<protein>
    <submittedName>
        <fullName evidence="7">TRAM domain protein</fullName>
    </submittedName>
</protein>
<evidence type="ECO:0000256" key="4">
    <source>
        <dbReference type="ARBA" id="ARBA00022842"/>
    </source>
</evidence>
<dbReference type="Pfam" id="PF01938">
    <property type="entry name" value="TRAM"/>
    <property type="match status" value="1"/>
</dbReference>
<dbReference type="PROSITE" id="PS50926">
    <property type="entry name" value="TRAM"/>
    <property type="match status" value="1"/>
</dbReference>
<dbReference type="RefSeq" id="WP_009531280.1">
    <property type="nucleotide sequence ID" value="NZ_ALNK01000027.1"/>
</dbReference>
<evidence type="ECO:0000256" key="3">
    <source>
        <dbReference type="ARBA" id="ARBA00022801"/>
    </source>
</evidence>
<dbReference type="InterPro" id="IPR052041">
    <property type="entry name" value="Nucleic_acid_metab_PIN/TRAM"/>
</dbReference>
<feature type="transmembrane region" description="Helical" evidence="5">
    <location>
        <begin position="41"/>
        <end position="66"/>
    </location>
</feature>
<accession>J5WER8</accession>
<evidence type="ECO:0000256" key="2">
    <source>
        <dbReference type="ARBA" id="ARBA00022722"/>
    </source>
</evidence>
<dbReference type="InterPro" id="IPR002792">
    <property type="entry name" value="TRAM_dom"/>
</dbReference>
<dbReference type="Pfam" id="PF01850">
    <property type="entry name" value="PIN"/>
    <property type="match status" value="1"/>
</dbReference>
<dbReference type="InterPro" id="IPR029060">
    <property type="entry name" value="PIN-like_dom_sf"/>
</dbReference>
<proteinExistence type="predicted"/>